<dbReference type="RefSeq" id="WP_104387714.1">
    <property type="nucleotide sequence ID" value="NZ_PGEM01000067.1"/>
</dbReference>
<dbReference type="Pfam" id="PF09907">
    <property type="entry name" value="HigB_toxin"/>
    <property type="match status" value="1"/>
</dbReference>
<dbReference type="GO" id="GO:0004519">
    <property type="term" value="F:endonuclease activity"/>
    <property type="evidence" value="ECO:0007669"/>
    <property type="project" value="InterPro"/>
</dbReference>
<protein>
    <recommendedName>
        <fullName evidence="3">Type II toxin-antitoxin system HigB family toxin</fullName>
    </recommendedName>
</protein>
<dbReference type="InterPro" id="IPR018669">
    <property type="entry name" value="Toxin_HigB"/>
</dbReference>
<sequence length="95" mass="11230">MHVITRKRLNEFAKIHPDTKNALAQWYQLVKANEFSSFAELRQMFPSADQVSKLTVFNIGGNKVRLIAAIHYNRKKIYIRAVLTHPEYDQKKWKE</sequence>
<evidence type="ECO:0000313" key="1">
    <source>
        <dbReference type="EMBL" id="PPJ63477.1"/>
    </source>
</evidence>
<dbReference type="Proteomes" id="UP000239589">
    <property type="component" value="Unassembled WGS sequence"/>
</dbReference>
<evidence type="ECO:0008006" key="3">
    <source>
        <dbReference type="Google" id="ProtNLM"/>
    </source>
</evidence>
<reference evidence="1 2" key="1">
    <citation type="submission" date="2018-02" db="EMBL/GenBank/DDBJ databases">
        <title>Discovery of a pederin family compound in a non-symbiotic bloom-forming cyanobacterium.</title>
        <authorList>
            <person name="Kust A."/>
            <person name="Mares J."/>
            <person name="Jokela J."/>
            <person name="Urajova P."/>
            <person name="Hajek J."/>
            <person name="Saurav K."/>
            <person name="Voracova K."/>
            <person name="Fewer D.P."/>
            <person name="Haapaniemi E."/>
            <person name="Permi P."/>
            <person name="Rehakova K."/>
            <person name="Sivonen K."/>
            <person name="Hrouzek P."/>
        </authorList>
    </citation>
    <scope>NUCLEOTIDE SEQUENCE [LARGE SCALE GENOMIC DNA]</scope>
    <source>
        <strain evidence="1 2">CHARLIE-1</strain>
    </source>
</reference>
<gene>
    <name evidence="1" type="ORF">CUN59_10020</name>
</gene>
<keyword evidence="2" id="KW-1185">Reference proteome</keyword>
<name>A0A2S6CUW0_9CYAN</name>
<evidence type="ECO:0000313" key="2">
    <source>
        <dbReference type="Proteomes" id="UP000239589"/>
    </source>
</evidence>
<comment type="caution">
    <text evidence="1">The sequence shown here is derived from an EMBL/GenBank/DDBJ whole genome shotgun (WGS) entry which is preliminary data.</text>
</comment>
<proteinExistence type="predicted"/>
<organism evidence="1 2">
    <name type="scientific">Cuspidothrix issatschenkoi CHARLIE-1</name>
    <dbReference type="NCBI Taxonomy" id="2052836"/>
    <lineage>
        <taxon>Bacteria</taxon>
        <taxon>Bacillati</taxon>
        <taxon>Cyanobacteriota</taxon>
        <taxon>Cyanophyceae</taxon>
        <taxon>Nostocales</taxon>
        <taxon>Aphanizomenonaceae</taxon>
        <taxon>Cuspidothrix</taxon>
    </lineage>
</organism>
<accession>A0A2S6CUW0</accession>
<dbReference type="OrthoDB" id="9799912at2"/>
<dbReference type="GO" id="GO:0110001">
    <property type="term" value="C:toxin-antitoxin complex"/>
    <property type="evidence" value="ECO:0007669"/>
    <property type="project" value="InterPro"/>
</dbReference>
<dbReference type="EMBL" id="PGEM01000067">
    <property type="protein sequence ID" value="PPJ63477.1"/>
    <property type="molecule type" value="Genomic_DNA"/>
</dbReference>
<dbReference type="GO" id="GO:0003723">
    <property type="term" value="F:RNA binding"/>
    <property type="evidence" value="ECO:0007669"/>
    <property type="project" value="InterPro"/>
</dbReference>
<dbReference type="AlphaFoldDB" id="A0A2S6CUW0"/>